<protein>
    <submittedName>
        <fullName evidence="3">YciI-like protein</fullName>
    </submittedName>
</protein>
<dbReference type="InterPro" id="IPR005545">
    <property type="entry name" value="YCII"/>
</dbReference>
<gene>
    <name evidence="3" type="ORF">AWB83_03927</name>
</gene>
<dbReference type="PANTHER" id="PTHR33606">
    <property type="entry name" value="PROTEIN YCII"/>
    <property type="match status" value="1"/>
</dbReference>
<proteinExistence type="inferred from homology"/>
<dbReference type="Proteomes" id="UP000054978">
    <property type="component" value="Unassembled WGS sequence"/>
</dbReference>
<evidence type="ECO:0000313" key="4">
    <source>
        <dbReference type="Proteomes" id="UP000054978"/>
    </source>
</evidence>
<dbReference type="InterPro" id="IPR051807">
    <property type="entry name" value="Sec-metab_biosynth-assoc"/>
</dbReference>
<dbReference type="Gene3D" id="3.30.70.1060">
    <property type="entry name" value="Dimeric alpha+beta barrel"/>
    <property type="match status" value="1"/>
</dbReference>
<evidence type="ECO:0000256" key="1">
    <source>
        <dbReference type="ARBA" id="ARBA00007689"/>
    </source>
</evidence>
<evidence type="ECO:0000259" key="2">
    <source>
        <dbReference type="Pfam" id="PF03795"/>
    </source>
</evidence>
<dbReference type="RefSeq" id="WP_087047311.1">
    <property type="nucleotide sequence ID" value="NZ_FCOB02000018.1"/>
</dbReference>
<feature type="domain" description="YCII-related" evidence="2">
    <location>
        <begin position="5"/>
        <end position="92"/>
    </location>
</feature>
<keyword evidence="4" id="KW-1185">Reference proteome</keyword>
<dbReference type="Pfam" id="PF03795">
    <property type="entry name" value="YCII"/>
    <property type="match status" value="1"/>
</dbReference>
<dbReference type="PANTHER" id="PTHR33606:SF3">
    <property type="entry name" value="PROTEIN YCII"/>
    <property type="match status" value="1"/>
</dbReference>
<comment type="caution">
    <text evidence="3">The sequence shown here is derived from an EMBL/GenBank/DDBJ whole genome shotgun (WGS) entry which is preliminary data.</text>
</comment>
<comment type="similarity">
    <text evidence="1">Belongs to the YciI family.</text>
</comment>
<reference evidence="3" key="1">
    <citation type="submission" date="2016-01" db="EMBL/GenBank/DDBJ databases">
        <authorList>
            <person name="Peeters C."/>
        </authorList>
    </citation>
    <scope>NUCLEOTIDE SEQUENCE [LARGE SCALE GENOMIC DNA]</scope>
    <source>
        <strain evidence="3">LMG 29326</strain>
    </source>
</reference>
<dbReference type="OrthoDB" id="9797014at2"/>
<dbReference type="EMBL" id="FCOB02000018">
    <property type="protein sequence ID" value="SAK76497.1"/>
    <property type="molecule type" value="Genomic_DNA"/>
</dbReference>
<name>A0A158C4M4_9BURK</name>
<accession>A0A158C4M4</accession>
<dbReference type="STRING" id="1777144.AWB83_03927"/>
<evidence type="ECO:0000313" key="3">
    <source>
        <dbReference type="EMBL" id="SAK76497.1"/>
    </source>
</evidence>
<organism evidence="3 4">
    <name type="scientific">Caballeronia ptereochthonis</name>
    <dbReference type="NCBI Taxonomy" id="1777144"/>
    <lineage>
        <taxon>Bacteria</taxon>
        <taxon>Pseudomonadati</taxon>
        <taxon>Pseudomonadota</taxon>
        <taxon>Betaproteobacteria</taxon>
        <taxon>Burkholderiales</taxon>
        <taxon>Burkholderiaceae</taxon>
        <taxon>Caballeronia</taxon>
    </lineage>
</organism>
<dbReference type="AlphaFoldDB" id="A0A158C4M4"/>
<sequence>MGEAMYFLVYATDRPAAHALRARTKSRHSAHLDAGSTDVRVVQSGPWLDSNGAEVGSLLIIEADTAHAAEAFVNADPYAQAGIFERVEIHPWHWRRGNPFLVRDVPAAADRLKQA</sequence>
<dbReference type="InterPro" id="IPR011008">
    <property type="entry name" value="Dimeric_a/b-barrel"/>
</dbReference>
<dbReference type="SUPFAM" id="SSF54909">
    <property type="entry name" value="Dimeric alpha+beta barrel"/>
    <property type="match status" value="1"/>
</dbReference>